<evidence type="ECO:0000313" key="3">
    <source>
        <dbReference type="EMBL" id="AIA84205.1"/>
    </source>
</evidence>
<dbReference type="PROSITE" id="PS51272">
    <property type="entry name" value="SLH"/>
    <property type="match status" value="1"/>
</dbReference>
<name>A0A060BTP9_9FIRM</name>
<evidence type="ECO:0000259" key="2">
    <source>
        <dbReference type="PROSITE" id="PS51272"/>
    </source>
</evidence>
<protein>
    <submittedName>
        <fullName evidence="3">CAZy families GH18 protein</fullName>
    </submittedName>
</protein>
<organism evidence="3">
    <name type="scientific">uncultured Alkaliphilus sp</name>
    <dbReference type="NCBI Taxonomy" id="273375"/>
    <lineage>
        <taxon>Bacteria</taxon>
        <taxon>Bacillati</taxon>
        <taxon>Bacillota</taxon>
        <taxon>Clostridia</taxon>
        <taxon>Peptostreptococcales</taxon>
        <taxon>Natronincolaceae</taxon>
        <taxon>Alkaliphilus</taxon>
        <taxon>environmental samples</taxon>
    </lineage>
</organism>
<sequence>QSFNRAVTRAEAAAMLVRLLGREKVALVSTDPLPFTDVPEWAAPYIRYACAEGLAHGLSDTEFGSGSPVTAAQFLTFLTRALGYRGTADEATPDTAPRLADEISLTNGQYRPEAALTRGDAAKLCLQALFCTVKDTDDTLLRTLER</sequence>
<feature type="non-terminal residue" evidence="3">
    <location>
        <position position="1"/>
    </location>
</feature>
<proteinExistence type="predicted"/>
<accession>A0A060BTP9</accession>
<reference evidence="3" key="1">
    <citation type="journal article" date="2013" name="Environ. Microbiol.">
        <title>Seasonally variable intestinal metagenomes of the red palm weevil (Rhynchophorus ferrugineus).</title>
        <authorList>
            <person name="Jia S."/>
            <person name="Zhang X."/>
            <person name="Zhang G."/>
            <person name="Yin A."/>
            <person name="Zhang S."/>
            <person name="Li F."/>
            <person name="Wang L."/>
            <person name="Zhao D."/>
            <person name="Yun Q."/>
            <person name="Tala"/>
            <person name="Wang J."/>
            <person name="Sun G."/>
            <person name="Baabdullah M."/>
            <person name="Yu X."/>
            <person name="Hu S."/>
            <person name="Al-Mssallem I.S."/>
            <person name="Yu J."/>
        </authorList>
    </citation>
    <scope>NUCLEOTIDE SEQUENCE</scope>
</reference>
<dbReference type="Pfam" id="PF00395">
    <property type="entry name" value="SLH"/>
    <property type="match status" value="1"/>
</dbReference>
<evidence type="ECO:0000256" key="1">
    <source>
        <dbReference type="ARBA" id="ARBA00022737"/>
    </source>
</evidence>
<feature type="non-terminal residue" evidence="3">
    <location>
        <position position="146"/>
    </location>
</feature>
<keyword evidence="1" id="KW-0677">Repeat</keyword>
<dbReference type="AlphaFoldDB" id="A0A060BTP9"/>
<dbReference type="InterPro" id="IPR001119">
    <property type="entry name" value="SLH_dom"/>
</dbReference>
<dbReference type="EMBL" id="KF116955">
    <property type="protein sequence ID" value="AIA84205.1"/>
    <property type="molecule type" value="Genomic_DNA"/>
</dbReference>
<feature type="domain" description="SLH" evidence="2">
    <location>
        <begin position="29"/>
        <end position="92"/>
    </location>
</feature>